<keyword evidence="1" id="KW-1133">Transmembrane helix</keyword>
<reference evidence="3" key="1">
    <citation type="submission" date="2018-06" db="EMBL/GenBank/DDBJ databases">
        <authorList>
            <person name="Zhirakovskaya E."/>
        </authorList>
    </citation>
    <scope>NUCLEOTIDE SEQUENCE</scope>
</reference>
<evidence type="ECO:0000259" key="2">
    <source>
        <dbReference type="Pfam" id="PF00144"/>
    </source>
</evidence>
<organism evidence="3">
    <name type="scientific">hydrothermal vent metagenome</name>
    <dbReference type="NCBI Taxonomy" id="652676"/>
    <lineage>
        <taxon>unclassified sequences</taxon>
        <taxon>metagenomes</taxon>
        <taxon>ecological metagenomes</taxon>
    </lineage>
</organism>
<dbReference type="Gene3D" id="3.40.710.10">
    <property type="entry name" value="DD-peptidase/beta-lactamase superfamily"/>
    <property type="match status" value="1"/>
</dbReference>
<evidence type="ECO:0000313" key="3">
    <source>
        <dbReference type="EMBL" id="VAV88002.1"/>
    </source>
</evidence>
<dbReference type="Pfam" id="PF00144">
    <property type="entry name" value="Beta-lactamase"/>
    <property type="match status" value="1"/>
</dbReference>
<dbReference type="AlphaFoldDB" id="A0A3B0R648"/>
<evidence type="ECO:0000256" key="1">
    <source>
        <dbReference type="SAM" id="Phobius"/>
    </source>
</evidence>
<accession>A0A3B0R648</accession>
<protein>
    <recommendedName>
        <fullName evidence="2">Beta-lactamase-related domain-containing protein</fullName>
    </recommendedName>
</protein>
<dbReference type="InterPro" id="IPR012338">
    <property type="entry name" value="Beta-lactam/transpept-like"/>
</dbReference>
<feature type="domain" description="Beta-lactamase-related" evidence="2">
    <location>
        <begin position="425"/>
        <end position="699"/>
    </location>
</feature>
<proteinExistence type="predicted"/>
<dbReference type="EMBL" id="UOEE01000053">
    <property type="protein sequence ID" value="VAV88002.1"/>
    <property type="molecule type" value="Genomic_DNA"/>
</dbReference>
<name>A0A3B0R648_9ZZZZ</name>
<gene>
    <name evidence="3" type="ORF">MNBD_ALPHA06-1276</name>
</gene>
<dbReference type="InterPro" id="IPR001466">
    <property type="entry name" value="Beta-lactam-related"/>
</dbReference>
<keyword evidence="1" id="KW-0472">Membrane</keyword>
<dbReference type="SUPFAM" id="SSF56601">
    <property type="entry name" value="beta-lactamase/transpeptidase-like"/>
    <property type="match status" value="1"/>
</dbReference>
<sequence>MRIIFMVFVCIAVLLLASSAHAQMLFNEDFQDGNADGWQSAGKGDIRLTTYADNVSMRLTRSASALIGLRIEGPSQVRISATFAAMNLEKNDFCIAEASADSGTNWTEILRLEDGADDGLTLHKGAAILATKVKGGPPLLIRLRVSGNNKDDTCWADNISIDAIAEPASRAQLSAAFLTGTDDLLLPLPMHVYATPDNAHPPTVKIKGRLSFHVPAKTAQMKVLRDRFGFTDNPVKGLGTPPDFDIGFVQVGERIIPTKRGLIRTDNEAWDIMIEPGRIWREDGDMGFNRAAIPFTLQERNANCTHNGVLSFLVKPDGQTSRAAYQIVSETCIYFQYDMWGTGNITYSPGAIKNADQLSLAFSQEQQNKLPTRPISALATDHPGLDASAFGSPADVSPEAMTTFGVLIDGVHYRGGCETRYGRYPFCENLIIPSYSLAKSIFAGLGMMRLQKLYPEAETALIETYVPECARQGWKNVSFGNALDMTTGRYTSTKSEADENAAVQDGFFIVSTHQKKINRACSLYPQNSKPGTKWVYHTTDHYILGTAMQGFLRQRMGAEADIYRDLLVDPIWKKLNLSPVSYKTRRTRDALNQPYVGWGLSFLPDDLAKITQFIALDHGQINGTDTIDTHALRAALQMDAADPGLFAPGKDFRYNNGFWAWDAGSVLKQNHPVWVAFMSGFGGISVVLLPNNIVYYYVSDNNEYAWAKAVIAANAYRPFPKGPSQ</sequence>
<feature type="transmembrane region" description="Helical" evidence="1">
    <location>
        <begin position="673"/>
        <end position="698"/>
    </location>
</feature>
<keyword evidence="1" id="KW-0812">Transmembrane</keyword>